<reference evidence="2" key="1">
    <citation type="journal article" date="2019" name="Int. J. Syst. Evol. Microbiol.">
        <title>The Global Catalogue of Microorganisms (GCM) 10K type strain sequencing project: providing services to taxonomists for standard genome sequencing and annotation.</title>
        <authorList>
            <consortium name="The Broad Institute Genomics Platform"/>
            <consortium name="The Broad Institute Genome Sequencing Center for Infectious Disease"/>
            <person name="Wu L."/>
            <person name="Ma J."/>
        </authorList>
    </citation>
    <scope>NUCLEOTIDE SEQUENCE [LARGE SCALE GENOMIC DNA]</scope>
    <source>
        <strain evidence="2">XZYJT-10</strain>
    </source>
</reference>
<evidence type="ECO:0000313" key="2">
    <source>
        <dbReference type="Proteomes" id="UP001596548"/>
    </source>
</evidence>
<comment type="caution">
    <text evidence="1">The sequence shown here is derived from an EMBL/GenBank/DDBJ whole genome shotgun (WGS) entry which is preliminary data.</text>
</comment>
<keyword evidence="2" id="KW-1185">Reference proteome</keyword>
<dbReference type="RefSeq" id="WP_378969435.1">
    <property type="nucleotide sequence ID" value="NZ_JBHTBJ010000011.1"/>
</dbReference>
<evidence type="ECO:0000313" key="1">
    <source>
        <dbReference type="EMBL" id="MFC7275854.1"/>
    </source>
</evidence>
<dbReference type="SUPFAM" id="SSF140453">
    <property type="entry name" value="EsxAB dimer-like"/>
    <property type="match status" value="1"/>
</dbReference>
<protein>
    <submittedName>
        <fullName evidence="1">WXG100 family type VII secretion target</fullName>
    </submittedName>
</protein>
<name>A0ABW2HSQ5_9ACTN</name>
<gene>
    <name evidence="1" type="ORF">ACFQS1_17830</name>
</gene>
<dbReference type="Pfam" id="PF06013">
    <property type="entry name" value="WXG100"/>
    <property type="match status" value="1"/>
</dbReference>
<proteinExistence type="predicted"/>
<dbReference type="Proteomes" id="UP001596548">
    <property type="component" value="Unassembled WGS sequence"/>
</dbReference>
<accession>A0ABW2HSQ5</accession>
<organism evidence="1 2">
    <name type="scientific">Paractinoplanes rhizophilus</name>
    <dbReference type="NCBI Taxonomy" id="1416877"/>
    <lineage>
        <taxon>Bacteria</taxon>
        <taxon>Bacillati</taxon>
        <taxon>Actinomycetota</taxon>
        <taxon>Actinomycetes</taxon>
        <taxon>Micromonosporales</taxon>
        <taxon>Micromonosporaceae</taxon>
        <taxon>Paractinoplanes</taxon>
    </lineage>
</organism>
<dbReference type="NCBIfam" id="TIGR03930">
    <property type="entry name" value="WXG100_ESAT6"/>
    <property type="match status" value="1"/>
</dbReference>
<sequence>MSGTDIASGYQNVRDTAGAVLNPMGEAINSGLDWLLTPIVWPLLQIFEQAVGDPDQLDHHAGTWKTTAQSLRDLASAQRADLDSLSGQWQGAAFDAYAARIQALVQGLEEAADEMARTADSLGDSAMDLRNVEEMIKTIIRELVEWLVITWLAAQALAIVTAGASEAAAAAASAAETGIAVSRATRLLAQLHKALEAYKAFMEALKALGTMGKIAAWTLNKMYGPKHWIKVGIKATTGLDGSIVGEGLESLGDLVMSSAADEYDDRKAGTDGDGSRWRRTISGVVDPIADRVP</sequence>
<dbReference type="EMBL" id="JBHTBJ010000011">
    <property type="protein sequence ID" value="MFC7275854.1"/>
    <property type="molecule type" value="Genomic_DNA"/>
</dbReference>
<dbReference type="Gene3D" id="1.10.287.1060">
    <property type="entry name" value="ESAT-6-like"/>
    <property type="match status" value="1"/>
</dbReference>
<dbReference type="InterPro" id="IPR036689">
    <property type="entry name" value="ESAT-6-like_sf"/>
</dbReference>
<dbReference type="InterPro" id="IPR010310">
    <property type="entry name" value="T7SS_ESAT-6-like"/>
</dbReference>